<keyword evidence="4" id="KW-0805">Transcription regulation</keyword>
<evidence type="ECO:0000256" key="3">
    <source>
        <dbReference type="ARBA" id="ARBA00017484"/>
    </source>
</evidence>
<dbReference type="eggNOG" id="KOG1142">
    <property type="taxonomic scope" value="Eukaryota"/>
</dbReference>
<comment type="similarity">
    <text evidence="2">Belongs to the TAF12 family.</text>
</comment>
<dbReference type="CDD" id="cd07981">
    <property type="entry name" value="HFD_TAF12"/>
    <property type="match status" value="1"/>
</dbReference>
<gene>
    <name evidence="9" type="ORF">EmuJ_000780500</name>
</gene>
<dbReference type="AlphaFoldDB" id="A0A068Y610"/>
<dbReference type="InterPro" id="IPR003228">
    <property type="entry name" value="TFIID_TAF12_dom"/>
</dbReference>
<dbReference type="GO" id="GO:0005669">
    <property type="term" value="C:transcription factor TFIID complex"/>
    <property type="evidence" value="ECO:0007669"/>
    <property type="project" value="InterPro"/>
</dbReference>
<reference evidence="9" key="2">
    <citation type="submission" date="2015-11" db="EMBL/GenBank/DDBJ databases">
        <authorList>
            <person name="Zhang Y."/>
            <person name="Guo Z."/>
        </authorList>
    </citation>
    <scope>NUCLEOTIDE SEQUENCE</scope>
</reference>
<sequence>MNGSNEQISEQSLQQSIAVPLATVGPAPDLGAVMSVSSAPAVWTQQQTTAVVSTPRPTVFVSSQAPTTVNSGSPIVFTPAVTSINGPIVVAPASAVSTDVQSSLQTNGVVSASESTPKAISLPETTSSLPTSTPSASQSATSNTTSTDSSQQKQKTVFNTKSLLELVKETDPYLQLDDEAEEALTILSEEFIEKVAKRSIKMANHRGSPTVEAKDVKFCLDHDWNLFIPGFPTVEKNFKRPFILQAHKQRLALIKKQIKRS</sequence>
<feature type="region of interest" description="Disordered" evidence="7">
    <location>
        <begin position="108"/>
        <end position="154"/>
    </location>
</feature>
<dbReference type="InterPro" id="IPR009072">
    <property type="entry name" value="Histone-fold"/>
</dbReference>
<dbReference type="Pfam" id="PF03847">
    <property type="entry name" value="TFIID_20kDa"/>
    <property type="match status" value="1"/>
</dbReference>
<keyword evidence="5" id="KW-0804">Transcription</keyword>
<feature type="compositionally biased region" description="Low complexity" evidence="7">
    <location>
        <begin position="125"/>
        <end position="154"/>
    </location>
</feature>
<feature type="compositionally biased region" description="Polar residues" evidence="7">
    <location>
        <begin position="108"/>
        <end position="118"/>
    </location>
</feature>
<dbReference type="GO" id="GO:0051123">
    <property type="term" value="P:RNA polymerase II preinitiation complex assembly"/>
    <property type="evidence" value="ECO:0007669"/>
    <property type="project" value="TreeGrafter"/>
</dbReference>
<name>A0A068Y610_ECHMU</name>
<dbReference type="GO" id="GO:0003677">
    <property type="term" value="F:DNA binding"/>
    <property type="evidence" value="ECO:0007669"/>
    <property type="project" value="TreeGrafter"/>
</dbReference>
<keyword evidence="10" id="KW-1185">Reference proteome</keyword>
<evidence type="ECO:0000256" key="7">
    <source>
        <dbReference type="SAM" id="MobiDB-lite"/>
    </source>
</evidence>
<organism evidence="9 10">
    <name type="scientific">Echinococcus multilocularis</name>
    <name type="common">Fox tapeworm</name>
    <dbReference type="NCBI Taxonomy" id="6211"/>
    <lineage>
        <taxon>Eukaryota</taxon>
        <taxon>Metazoa</taxon>
        <taxon>Spiralia</taxon>
        <taxon>Lophotrochozoa</taxon>
        <taxon>Platyhelminthes</taxon>
        <taxon>Cestoda</taxon>
        <taxon>Eucestoda</taxon>
        <taxon>Cyclophyllidea</taxon>
        <taxon>Taeniidae</taxon>
        <taxon>Echinococcus</taxon>
    </lineage>
</organism>
<dbReference type="GO" id="GO:0003743">
    <property type="term" value="F:translation initiation factor activity"/>
    <property type="evidence" value="ECO:0007669"/>
    <property type="project" value="UniProtKB-KW"/>
</dbReference>
<evidence type="ECO:0000313" key="9">
    <source>
        <dbReference type="EMBL" id="CDS40236.1"/>
    </source>
</evidence>
<reference evidence="9" key="1">
    <citation type="journal article" date="2013" name="Nature">
        <title>The genomes of four tapeworm species reveal adaptations to parasitism.</title>
        <authorList>
            <person name="Tsai I.J."/>
            <person name="Zarowiecki M."/>
            <person name="Holroyd N."/>
            <person name="Garciarrubio A."/>
            <person name="Sanchez-Flores A."/>
            <person name="Brooks K.L."/>
            <person name="Tracey A."/>
            <person name="Bobes R.J."/>
            <person name="Fragoso G."/>
            <person name="Sciutto E."/>
            <person name="Aslett M."/>
            <person name="Beasley H."/>
            <person name="Bennett H.M."/>
            <person name="Cai J."/>
            <person name="Camicia F."/>
            <person name="Clark R."/>
            <person name="Cucher M."/>
            <person name="De Silva N."/>
            <person name="Day T.A."/>
            <person name="Deplazes P."/>
            <person name="Estrada K."/>
            <person name="Fernandez C."/>
            <person name="Holland P.W."/>
            <person name="Hou J."/>
            <person name="Hu S."/>
            <person name="Huckvale T."/>
            <person name="Hung S.S."/>
            <person name="Kamenetzky L."/>
            <person name="Keane J.A."/>
            <person name="Kiss F."/>
            <person name="Koziol U."/>
            <person name="Lambert O."/>
            <person name="Liu K."/>
            <person name="Luo X."/>
            <person name="Luo Y."/>
            <person name="Macchiaroli N."/>
            <person name="Nichol S."/>
            <person name="Paps J."/>
            <person name="Parkinson J."/>
            <person name="Pouchkina-Stantcheva N."/>
            <person name="Riddiford N."/>
            <person name="Rosenzvit M."/>
            <person name="Salinas G."/>
            <person name="Wasmuth J.D."/>
            <person name="Zamanian M."/>
            <person name="Zheng Y."/>
            <person name="Cai X."/>
            <person name="Soberon X."/>
            <person name="Olson P.D."/>
            <person name="Laclette J.P."/>
            <person name="Brehm K."/>
            <person name="Berriman M."/>
            <person name="Garciarrubio A."/>
            <person name="Bobes R.J."/>
            <person name="Fragoso G."/>
            <person name="Sanchez-Flores A."/>
            <person name="Estrada K."/>
            <person name="Cevallos M.A."/>
            <person name="Morett E."/>
            <person name="Gonzalez V."/>
            <person name="Portillo T."/>
            <person name="Ochoa-Leyva A."/>
            <person name="Jose M.V."/>
            <person name="Sciutto E."/>
            <person name="Landa A."/>
            <person name="Jimenez L."/>
            <person name="Valdes V."/>
            <person name="Carrero J.C."/>
            <person name="Larralde C."/>
            <person name="Morales-Montor J."/>
            <person name="Limon-Lason J."/>
            <person name="Soberon X."/>
            <person name="Laclette J.P."/>
        </authorList>
    </citation>
    <scope>NUCLEOTIDE SEQUENCE [LARGE SCALE GENOMIC DNA]</scope>
</reference>
<dbReference type="STRING" id="6211.A0A068Y610"/>
<proteinExistence type="inferred from homology"/>
<dbReference type="GO" id="GO:0000124">
    <property type="term" value="C:SAGA complex"/>
    <property type="evidence" value="ECO:0007669"/>
    <property type="project" value="InterPro"/>
</dbReference>
<evidence type="ECO:0000256" key="4">
    <source>
        <dbReference type="ARBA" id="ARBA00023015"/>
    </source>
</evidence>
<dbReference type="Gene3D" id="1.10.20.10">
    <property type="entry name" value="Histone, subunit A"/>
    <property type="match status" value="1"/>
</dbReference>
<keyword evidence="6" id="KW-0539">Nucleus</keyword>
<dbReference type="GO" id="GO:0046982">
    <property type="term" value="F:protein heterodimerization activity"/>
    <property type="evidence" value="ECO:0007669"/>
    <property type="project" value="InterPro"/>
</dbReference>
<evidence type="ECO:0000256" key="2">
    <source>
        <dbReference type="ARBA" id="ARBA00007530"/>
    </source>
</evidence>
<evidence type="ECO:0000259" key="8">
    <source>
        <dbReference type="Pfam" id="PF03847"/>
    </source>
</evidence>
<keyword evidence="9" id="KW-0396">Initiation factor</keyword>
<keyword evidence="9" id="KW-0648">Protein biosynthesis</keyword>
<dbReference type="PANTHER" id="PTHR12264">
    <property type="entry name" value="TRANSCRIPTION INITIATION FACTOR TFIID SUBUNIT 12"/>
    <property type="match status" value="1"/>
</dbReference>
<evidence type="ECO:0000256" key="6">
    <source>
        <dbReference type="ARBA" id="ARBA00023242"/>
    </source>
</evidence>
<dbReference type="GO" id="GO:0017025">
    <property type="term" value="F:TBP-class protein binding"/>
    <property type="evidence" value="ECO:0007669"/>
    <property type="project" value="TreeGrafter"/>
</dbReference>
<dbReference type="SUPFAM" id="SSF47113">
    <property type="entry name" value="Histone-fold"/>
    <property type="match status" value="1"/>
</dbReference>
<feature type="domain" description="Transcription initiation factor TFIID subunit 12" evidence="8">
    <location>
        <begin position="161"/>
        <end position="226"/>
    </location>
</feature>
<dbReference type="PANTHER" id="PTHR12264:SF21">
    <property type="entry name" value="TRANSCRIPTION INITIATION FACTOR TFIID SUBUNIT 12"/>
    <property type="match status" value="1"/>
</dbReference>
<evidence type="ECO:0000313" key="10">
    <source>
        <dbReference type="Proteomes" id="UP000017246"/>
    </source>
</evidence>
<dbReference type="InterPro" id="IPR037794">
    <property type="entry name" value="TAF12"/>
</dbReference>
<dbReference type="OrthoDB" id="2193432at2759"/>
<comment type="subcellular location">
    <subcellularLocation>
        <location evidence="1">Nucleus</location>
    </subcellularLocation>
</comment>
<accession>A0A068Y610</accession>
<dbReference type="Proteomes" id="UP000017246">
    <property type="component" value="Unassembled WGS sequence"/>
</dbReference>
<evidence type="ECO:0000256" key="5">
    <source>
        <dbReference type="ARBA" id="ARBA00023163"/>
    </source>
</evidence>
<protein>
    <recommendedName>
        <fullName evidence="3">Transcription initiation factor TFIID subunit 12</fullName>
    </recommendedName>
</protein>
<dbReference type="OMA" id="LYLERCW"/>
<dbReference type="EMBL" id="LN902841">
    <property type="protein sequence ID" value="CDS40236.1"/>
    <property type="molecule type" value="Genomic_DNA"/>
</dbReference>
<evidence type="ECO:0000256" key="1">
    <source>
        <dbReference type="ARBA" id="ARBA00004123"/>
    </source>
</evidence>